<dbReference type="RefSeq" id="XP_024746440.1">
    <property type="nucleotide sequence ID" value="XM_024893656.1"/>
</dbReference>
<feature type="compositionally biased region" description="Polar residues" evidence="2">
    <location>
        <begin position="46"/>
        <end position="60"/>
    </location>
</feature>
<reference evidence="4" key="1">
    <citation type="submission" date="2016-07" db="EMBL/GenBank/DDBJ databases">
        <title>Multiple horizontal gene transfer events from other fungi enriched the ability of initially mycotrophic Trichoderma (Ascomycota) to feed on dead plant biomass.</title>
        <authorList>
            <consortium name="DOE Joint Genome Institute"/>
            <person name="Atanasova L."/>
            <person name="Chenthamara K."/>
            <person name="Zhang J."/>
            <person name="Grujic M."/>
            <person name="Henrissat B."/>
            <person name="Kuo A."/>
            <person name="Aerts A."/>
            <person name="Salamov A."/>
            <person name="Lipzen A."/>
            <person name="Labutti K."/>
            <person name="Barry K."/>
            <person name="Miao Y."/>
            <person name="Rahimi M.J."/>
            <person name="Shen Q."/>
            <person name="Grigoriev I.V."/>
            <person name="Kubicek C.P."/>
            <person name="Druzhinina I.S."/>
        </authorList>
    </citation>
    <scope>NUCLEOTIDE SEQUENCE [LARGE SCALE GENOMIC DNA]</scope>
    <source>
        <strain evidence="4">TUCIM 6016</strain>
    </source>
</reference>
<gene>
    <name evidence="3" type="ORF">BBK36DRAFT_1144179</name>
</gene>
<feature type="region of interest" description="Disordered" evidence="2">
    <location>
        <begin position="161"/>
        <end position="192"/>
    </location>
</feature>
<dbReference type="OrthoDB" id="4900209at2759"/>
<evidence type="ECO:0000313" key="3">
    <source>
        <dbReference type="EMBL" id="PTB63120.1"/>
    </source>
</evidence>
<keyword evidence="1" id="KW-0175">Coiled coil</keyword>
<name>A0A2T4B1E1_9HYPO</name>
<feature type="compositionally biased region" description="Basic and acidic residues" evidence="2">
    <location>
        <begin position="171"/>
        <end position="187"/>
    </location>
</feature>
<protein>
    <submittedName>
        <fullName evidence="3">Uncharacterized protein</fullName>
    </submittedName>
</protein>
<evidence type="ECO:0000313" key="4">
    <source>
        <dbReference type="Proteomes" id="UP000241546"/>
    </source>
</evidence>
<dbReference type="Proteomes" id="UP000241546">
    <property type="component" value="Unassembled WGS sequence"/>
</dbReference>
<organism evidence="3 4">
    <name type="scientific">Trichoderma citrinoviride</name>
    <dbReference type="NCBI Taxonomy" id="58853"/>
    <lineage>
        <taxon>Eukaryota</taxon>
        <taxon>Fungi</taxon>
        <taxon>Dikarya</taxon>
        <taxon>Ascomycota</taxon>
        <taxon>Pezizomycotina</taxon>
        <taxon>Sordariomycetes</taxon>
        <taxon>Hypocreomycetidae</taxon>
        <taxon>Hypocreales</taxon>
        <taxon>Hypocreaceae</taxon>
        <taxon>Trichoderma</taxon>
    </lineage>
</organism>
<feature type="region of interest" description="Disordered" evidence="2">
    <location>
        <begin position="43"/>
        <end position="111"/>
    </location>
</feature>
<feature type="compositionally biased region" description="Acidic residues" evidence="2">
    <location>
        <begin position="93"/>
        <end position="109"/>
    </location>
</feature>
<dbReference type="EMBL" id="KZ680220">
    <property type="protein sequence ID" value="PTB63120.1"/>
    <property type="molecule type" value="Genomic_DNA"/>
</dbReference>
<sequence>MTSQSWFRQDLVNEINEMQDLQDELQERLILLTEAESGKILAKVAGSSSEFRPTSSGGKTSSDDELEQASPLQQYIHRTLHDTHRPPPADWQPDGETDSGDDADDEESWSSELAEHLGWVYEEEPFGDLAEESDWEDEETDAGMQDIQTALEYLRGVLAAAQNQKPSPTKDAADKNNDEKSVHAKDSEMDEEDDFVILSGEEEDDEIQDITESCLEVINHLDYIKFPSVDVVDFLRRGELEVLLADDNDVNVNGSGGTSCSAPVRSKWQLLYEKFCGQDSKGKVFKEADLEKWRHEVGQACGDLIKDVSRRLHQLKNPGC</sequence>
<dbReference type="GeneID" id="36601774"/>
<dbReference type="AlphaFoldDB" id="A0A2T4B1E1"/>
<keyword evidence="4" id="KW-1185">Reference proteome</keyword>
<accession>A0A2T4B1E1</accession>
<proteinExistence type="predicted"/>
<evidence type="ECO:0000256" key="1">
    <source>
        <dbReference type="SAM" id="Coils"/>
    </source>
</evidence>
<evidence type="ECO:0000256" key="2">
    <source>
        <dbReference type="SAM" id="MobiDB-lite"/>
    </source>
</evidence>
<feature type="coiled-coil region" evidence="1">
    <location>
        <begin position="8"/>
        <end position="35"/>
    </location>
</feature>